<evidence type="ECO:0000313" key="2">
    <source>
        <dbReference type="EMBL" id="QDU62516.1"/>
    </source>
</evidence>
<evidence type="ECO:0000256" key="1">
    <source>
        <dbReference type="SAM" id="MobiDB-lite"/>
    </source>
</evidence>
<dbReference type="InterPro" id="IPR051808">
    <property type="entry name" value="Type_IV_pilus_biogenesis"/>
</dbReference>
<dbReference type="OrthoDB" id="291047at2"/>
<dbReference type="RefSeq" id="WP_145259337.1">
    <property type="nucleotide sequence ID" value="NZ_CP036279.1"/>
</dbReference>
<name>A0A518B6C8_9BACT</name>
<protein>
    <recommendedName>
        <fullName evidence="4">Secretin/TonB short N-terminal domain-containing protein</fullName>
    </recommendedName>
</protein>
<organism evidence="2 3">
    <name type="scientific">Kolteria novifilia</name>
    <dbReference type="NCBI Taxonomy" id="2527975"/>
    <lineage>
        <taxon>Bacteria</taxon>
        <taxon>Pseudomonadati</taxon>
        <taxon>Planctomycetota</taxon>
        <taxon>Planctomycetia</taxon>
        <taxon>Kolteriales</taxon>
        <taxon>Kolteriaceae</taxon>
        <taxon>Kolteria</taxon>
    </lineage>
</organism>
<evidence type="ECO:0000313" key="3">
    <source>
        <dbReference type="Proteomes" id="UP000317093"/>
    </source>
</evidence>
<accession>A0A518B6C8</accession>
<dbReference type="EMBL" id="CP036279">
    <property type="protein sequence ID" value="QDU62516.1"/>
    <property type="molecule type" value="Genomic_DNA"/>
</dbReference>
<sequence>MTSFLCVALISSLLGADVTREGTNAESSEHRSAPRQSIHHTHGQKPLPIESQLGKRMSIAFDDTTLRDVVKHLAKTAKINIVLDQNGLDLLGLDPDVPVSLELSNVPLRQVLELMLEPLVLTYLVRDDVLVITDAHETGGLLETRVYPVVDLVRVEREGETVDVSEELMELLQSTVRWDTWKKEGGLGTIALHEPTQSFVVSQTPIIHRKLDRLLHELRVSRNTEHDHEHRDARLPELKRLGGNATRERAASHRDDERSAKNRLTEMRNATHKDAKEEISLRKKIEQAYLGAVDIEFEETTLSDAMEFLRDSVNINIVLDKEGLEYADTDADALVTLSVQGIPLGDALDLMLEPLGLTHVIRNNVLVITDAETDDMLETRVYPVADLVGEPVPGNNEGSLFMVIVESTVSPDSWRNVPLRMASAGGGLGGGDGLHGPSSTQSNGGKGTIAYHHQTKSLVVRQTRRVHEKVERLFDDLRSARGHGDD</sequence>
<evidence type="ECO:0008006" key="4">
    <source>
        <dbReference type="Google" id="ProtNLM"/>
    </source>
</evidence>
<dbReference type="KEGG" id="knv:Pan216_33830"/>
<keyword evidence="3" id="KW-1185">Reference proteome</keyword>
<feature type="region of interest" description="Disordered" evidence="1">
    <location>
        <begin position="428"/>
        <end position="448"/>
    </location>
</feature>
<gene>
    <name evidence="2" type="ORF">Pan216_33830</name>
</gene>
<proteinExistence type="predicted"/>
<feature type="region of interest" description="Disordered" evidence="1">
    <location>
        <begin position="20"/>
        <end position="46"/>
    </location>
</feature>
<dbReference type="PANTHER" id="PTHR30604">
    <property type="entry name" value="PROTEIN TRANSPORT PROTEIN HOFQ"/>
    <property type="match status" value="1"/>
</dbReference>
<reference evidence="2 3" key="1">
    <citation type="submission" date="2019-02" db="EMBL/GenBank/DDBJ databases">
        <title>Deep-cultivation of Planctomycetes and their phenomic and genomic characterization uncovers novel biology.</title>
        <authorList>
            <person name="Wiegand S."/>
            <person name="Jogler M."/>
            <person name="Boedeker C."/>
            <person name="Pinto D."/>
            <person name="Vollmers J."/>
            <person name="Rivas-Marin E."/>
            <person name="Kohn T."/>
            <person name="Peeters S.H."/>
            <person name="Heuer A."/>
            <person name="Rast P."/>
            <person name="Oberbeckmann S."/>
            <person name="Bunk B."/>
            <person name="Jeske O."/>
            <person name="Meyerdierks A."/>
            <person name="Storesund J.E."/>
            <person name="Kallscheuer N."/>
            <person name="Luecker S."/>
            <person name="Lage O.M."/>
            <person name="Pohl T."/>
            <person name="Merkel B.J."/>
            <person name="Hornburger P."/>
            <person name="Mueller R.-W."/>
            <person name="Bruemmer F."/>
            <person name="Labrenz M."/>
            <person name="Spormann A.M."/>
            <person name="Op den Camp H."/>
            <person name="Overmann J."/>
            <person name="Amann R."/>
            <person name="Jetten M.S.M."/>
            <person name="Mascher T."/>
            <person name="Medema M.H."/>
            <person name="Devos D.P."/>
            <person name="Kaster A.-K."/>
            <person name="Ovreas L."/>
            <person name="Rohde M."/>
            <person name="Galperin M.Y."/>
            <person name="Jogler C."/>
        </authorList>
    </citation>
    <scope>NUCLEOTIDE SEQUENCE [LARGE SCALE GENOMIC DNA]</scope>
    <source>
        <strain evidence="2 3">Pan216</strain>
    </source>
</reference>
<dbReference type="Proteomes" id="UP000317093">
    <property type="component" value="Chromosome"/>
</dbReference>
<dbReference type="PANTHER" id="PTHR30604:SF1">
    <property type="entry name" value="DNA UTILIZATION PROTEIN HOFQ"/>
    <property type="match status" value="1"/>
</dbReference>
<dbReference type="AlphaFoldDB" id="A0A518B6C8"/>